<proteinExistence type="predicted"/>
<evidence type="ECO:0000256" key="1">
    <source>
        <dbReference type="SAM" id="MobiDB-lite"/>
    </source>
</evidence>
<name>A0A1E5W0D9_9POAL</name>
<keyword evidence="4" id="KW-1185">Reference proteome</keyword>
<organism evidence="3 4">
    <name type="scientific">Dichanthelium oligosanthes</name>
    <dbReference type="NCBI Taxonomy" id="888268"/>
    <lineage>
        <taxon>Eukaryota</taxon>
        <taxon>Viridiplantae</taxon>
        <taxon>Streptophyta</taxon>
        <taxon>Embryophyta</taxon>
        <taxon>Tracheophyta</taxon>
        <taxon>Spermatophyta</taxon>
        <taxon>Magnoliopsida</taxon>
        <taxon>Liliopsida</taxon>
        <taxon>Poales</taxon>
        <taxon>Poaceae</taxon>
        <taxon>PACMAD clade</taxon>
        <taxon>Panicoideae</taxon>
        <taxon>Panicodae</taxon>
        <taxon>Paniceae</taxon>
        <taxon>Dichantheliinae</taxon>
        <taxon>Dichanthelium</taxon>
    </lineage>
</organism>
<feature type="domain" description="Disease resistance protein At4g27190-like leucine-rich repeats" evidence="2">
    <location>
        <begin position="885"/>
        <end position="1011"/>
    </location>
</feature>
<dbReference type="Proteomes" id="UP000095767">
    <property type="component" value="Unassembled WGS sequence"/>
</dbReference>
<comment type="caution">
    <text evidence="3">The sequence shown here is derived from an EMBL/GenBank/DDBJ whole genome shotgun (WGS) entry which is preliminary data.</text>
</comment>
<dbReference type="PANTHER" id="PTHR33463:SF34">
    <property type="entry name" value="DISEASE RESISTANCE PROTEIN RPS2"/>
    <property type="match status" value="1"/>
</dbReference>
<dbReference type="Pfam" id="PF23247">
    <property type="entry name" value="LRR_RPS2"/>
    <property type="match status" value="1"/>
</dbReference>
<evidence type="ECO:0000313" key="4">
    <source>
        <dbReference type="Proteomes" id="UP000095767"/>
    </source>
</evidence>
<feature type="region of interest" description="Disordered" evidence="1">
    <location>
        <begin position="716"/>
        <end position="736"/>
    </location>
</feature>
<reference evidence="3 4" key="1">
    <citation type="submission" date="2016-09" db="EMBL/GenBank/DDBJ databases">
        <title>The draft genome of Dichanthelium oligosanthes: A C3 panicoid grass species.</title>
        <authorList>
            <person name="Studer A.J."/>
            <person name="Schnable J.C."/>
            <person name="Brutnell T.P."/>
        </authorList>
    </citation>
    <scope>NUCLEOTIDE SEQUENCE [LARGE SCALE GENOMIC DNA]</scope>
    <source>
        <strain evidence="4">cv. Kellogg 1175</strain>
        <tissue evidence="3">Leaf</tissue>
    </source>
</reference>
<dbReference type="SUPFAM" id="SSF52058">
    <property type="entry name" value="L domain-like"/>
    <property type="match status" value="2"/>
</dbReference>
<dbReference type="InterPro" id="IPR050905">
    <property type="entry name" value="Plant_NBS-LRR"/>
</dbReference>
<accession>A0A1E5W0D9</accession>
<dbReference type="AlphaFoldDB" id="A0A1E5W0D9"/>
<dbReference type="EMBL" id="LWDX02024698">
    <property type="protein sequence ID" value="OEL30839.1"/>
    <property type="molecule type" value="Genomic_DNA"/>
</dbReference>
<sequence>MAPPSATAEVQQSNRKITTYTNAAYIPQCDRSAGVQDQVIQADTIDAAVERILDELKDNTSSRSSRENVIYFDGWDGLGASAVLQGVAQRLGASASKEELARAGLHFEKIIHIDCTKWQSRRAMQRLIAQQLGLAASVMDVLNQQDEEDSYNGADLESRDVILQVIRETYQSMQNRRFLVLFHNGSSDEIDLVNFGFPLQDSGFHLYPSKVLWTLQGSFRLKPRMEVERVLTKSTGMTGVFLVAASRHEKQDPHVLWSYLVRQEAVAAVARNDTCRGTIGLPARVSECFLYELKLCGMGRHFMMDYDLATHRSNYWICDGIILPQEDRDVGTDYDDVDGCWREADALQREMQLDVDYHRQHLPYHLVACAEITPCWTSPTYGIIQILDGATHNGGMFQHFDKIAVLKLSRCTFSFSSPPFLCCHNLRFLWLDHCQDQVNDDTDRAAEAKEEDVRRCFQRLWVLDVRYTRCDRILSARMLDLMDHLRELNVKGAKDLDMGSLQGRLANIRKLRVKGSTVSCSCSENGLFLDMNKMELLEFSGNRTTMQGGVANLSEISTSSNRLETLVIIDGCAGIRKISFRGCAELKNLLLSGLFEDLCILDLSGTAVKTLDLSAMTARGLDELLLNDCEKLCAILWPPEGRRKTYLHKLHIDTTWSAASLSVAHGGRVPSEFYWCISVRDTRFLRSLVRVKEYFFSRYVNVEIFTPAIAFGSGKDGGAVDSRSSNKKQQQLVNLEQRPKDSSTYVDIADSFGDHNMPLLVLQESESDGDAPTLTRIWPCPRIPSSGRLTCYMHIQDHQPRRTDESPQEGGETSISIPDIIGDHAEVLHVHDSFSITSIQGSSRWYYLSWCRVERCPKLKCVFTTPRQLQESSDIVYLLETLWVSQLPEARFVWDWRQFGNSSLLHYLTLLHLDLCPRVIHVLPVHYQGLSKLMTLEIVWCGDLRDVFPLYTDAKSDQHQQQKSTTVEFQNLKRIHLHEVPKLQGICGGWRMSAPKLETVKIRGCWSLKRLPAVSRSSKSKKVECDCEKEWWDKLEWDGLDVDHHPSLYKPTHSRYYKKTMLRGSVLI</sequence>
<evidence type="ECO:0000259" key="2">
    <source>
        <dbReference type="Pfam" id="PF23247"/>
    </source>
</evidence>
<dbReference type="PANTHER" id="PTHR33463">
    <property type="entry name" value="NB-ARC DOMAIN-CONTAINING PROTEIN-RELATED"/>
    <property type="match status" value="1"/>
</dbReference>
<dbReference type="Gene3D" id="3.80.10.10">
    <property type="entry name" value="Ribonuclease Inhibitor"/>
    <property type="match status" value="2"/>
</dbReference>
<dbReference type="InterPro" id="IPR057135">
    <property type="entry name" value="At4g27190-like_LRR"/>
</dbReference>
<evidence type="ECO:0000313" key="3">
    <source>
        <dbReference type="EMBL" id="OEL30839.1"/>
    </source>
</evidence>
<dbReference type="OrthoDB" id="672801at2759"/>
<dbReference type="InterPro" id="IPR032675">
    <property type="entry name" value="LRR_dom_sf"/>
</dbReference>
<gene>
    <name evidence="3" type="ORF">BAE44_0008142</name>
</gene>
<protein>
    <recommendedName>
        <fullName evidence="2">Disease resistance protein At4g27190-like leucine-rich repeats domain-containing protein</fullName>
    </recommendedName>
</protein>